<accession>A0A3B1CYY0</accession>
<evidence type="ECO:0000256" key="4">
    <source>
        <dbReference type="ARBA" id="ARBA00022475"/>
    </source>
</evidence>
<dbReference type="InterPro" id="IPR037682">
    <property type="entry name" value="TonB_C"/>
</dbReference>
<comment type="subcellular location">
    <subcellularLocation>
        <location evidence="1">Cell inner membrane</location>
        <topology evidence="1">Single-pass membrane protein</topology>
        <orientation evidence="1">Periplasmic side</orientation>
    </subcellularLocation>
</comment>
<dbReference type="PANTHER" id="PTHR33446">
    <property type="entry name" value="PROTEIN TONB-RELATED"/>
    <property type="match status" value="1"/>
</dbReference>
<dbReference type="AlphaFoldDB" id="A0A3B1CYY0"/>
<feature type="compositionally biased region" description="Basic and acidic residues" evidence="10">
    <location>
        <begin position="53"/>
        <end position="70"/>
    </location>
</feature>
<evidence type="ECO:0000256" key="10">
    <source>
        <dbReference type="SAM" id="MobiDB-lite"/>
    </source>
</evidence>
<gene>
    <name evidence="12" type="ORF">MNBD_NITROSPIRAE02-1069</name>
</gene>
<dbReference type="GO" id="GO:0015031">
    <property type="term" value="P:protein transport"/>
    <property type="evidence" value="ECO:0007669"/>
    <property type="project" value="UniProtKB-KW"/>
</dbReference>
<evidence type="ECO:0000256" key="1">
    <source>
        <dbReference type="ARBA" id="ARBA00004383"/>
    </source>
</evidence>
<sequence length="265" mass="30127">MRLKIAVVLSFLFHLLLIFLVLRITLPSPEEREKSPFMAELVSPPALNKKPGVLRDKKRDIPVRRLEKSAPEATLPVKKTPTRQEETSTRKETSGSPAGLDKGLLPEKSIRPPGPGPGVEGEPGIQRLPRGRELFDPGIIGDIARLKPAEKGKEESEVTFSTKELKYYSYMMKLKGRIERIWRYPPEAVRRGLYGDPYIRFTIKKDGYLGSVELVRTSGYRELDEAAMQALRDGEPYWPLPENWDMDGITITGHFVYTLYGTYLR</sequence>
<dbReference type="PANTHER" id="PTHR33446:SF2">
    <property type="entry name" value="PROTEIN TONB"/>
    <property type="match status" value="1"/>
</dbReference>
<dbReference type="Gene3D" id="3.30.1150.10">
    <property type="match status" value="1"/>
</dbReference>
<evidence type="ECO:0000259" key="11">
    <source>
        <dbReference type="PROSITE" id="PS52015"/>
    </source>
</evidence>
<feature type="compositionally biased region" description="Basic and acidic residues" evidence="10">
    <location>
        <begin position="82"/>
        <end position="93"/>
    </location>
</feature>
<evidence type="ECO:0000256" key="6">
    <source>
        <dbReference type="ARBA" id="ARBA00022692"/>
    </source>
</evidence>
<keyword evidence="8" id="KW-1133">Transmembrane helix</keyword>
<evidence type="ECO:0000256" key="8">
    <source>
        <dbReference type="ARBA" id="ARBA00022989"/>
    </source>
</evidence>
<proteinExistence type="inferred from homology"/>
<keyword evidence="3" id="KW-0813">Transport</keyword>
<keyword evidence="4" id="KW-1003">Cell membrane</keyword>
<dbReference type="PROSITE" id="PS52015">
    <property type="entry name" value="TONB_CTD"/>
    <property type="match status" value="1"/>
</dbReference>
<reference evidence="12" key="1">
    <citation type="submission" date="2018-06" db="EMBL/GenBank/DDBJ databases">
        <authorList>
            <person name="Zhirakovskaya E."/>
        </authorList>
    </citation>
    <scope>NUCLEOTIDE SEQUENCE</scope>
</reference>
<keyword evidence="9" id="KW-0472">Membrane</keyword>
<dbReference type="InterPro" id="IPR051045">
    <property type="entry name" value="TonB-dependent_transducer"/>
</dbReference>
<dbReference type="Pfam" id="PF03544">
    <property type="entry name" value="TonB_C"/>
    <property type="match status" value="1"/>
</dbReference>
<evidence type="ECO:0000256" key="3">
    <source>
        <dbReference type="ARBA" id="ARBA00022448"/>
    </source>
</evidence>
<organism evidence="12">
    <name type="scientific">hydrothermal vent metagenome</name>
    <dbReference type="NCBI Taxonomy" id="652676"/>
    <lineage>
        <taxon>unclassified sequences</taxon>
        <taxon>metagenomes</taxon>
        <taxon>ecological metagenomes</taxon>
    </lineage>
</organism>
<evidence type="ECO:0000313" key="12">
    <source>
        <dbReference type="EMBL" id="VAX29703.1"/>
    </source>
</evidence>
<dbReference type="GO" id="GO:0055085">
    <property type="term" value="P:transmembrane transport"/>
    <property type="evidence" value="ECO:0007669"/>
    <property type="project" value="InterPro"/>
</dbReference>
<dbReference type="EMBL" id="UOGH01000128">
    <property type="protein sequence ID" value="VAX29703.1"/>
    <property type="molecule type" value="Genomic_DNA"/>
</dbReference>
<name>A0A3B1CYY0_9ZZZZ</name>
<feature type="region of interest" description="Disordered" evidence="10">
    <location>
        <begin position="48"/>
        <end position="132"/>
    </location>
</feature>
<dbReference type="SUPFAM" id="SSF74653">
    <property type="entry name" value="TolA/TonB C-terminal domain"/>
    <property type="match status" value="1"/>
</dbReference>
<keyword evidence="5" id="KW-0997">Cell inner membrane</keyword>
<feature type="domain" description="TonB C-terminal" evidence="11">
    <location>
        <begin position="169"/>
        <end position="265"/>
    </location>
</feature>
<dbReference type="GO" id="GO:0098797">
    <property type="term" value="C:plasma membrane protein complex"/>
    <property type="evidence" value="ECO:0007669"/>
    <property type="project" value="TreeGrafter"/>
</dbReference>
<dbReference type="NCBIfam" id="TIGR01352">
    <property type="entry name" value="tonB_Cterm"/>
    <property type="match status" value="1"/>
</dbReference>
<protein>
    <recommendedName>
        <fullName evidence="11">TonB C-terminal domain-containing protein</fullName>
    </recommendedName>
</protein>
<evidence type="ECO:0000256" key="9">
    <source>
        <dbReference type="ARBA" id="ARBA00023136"/>
    </source>
</evidence>
<dbReference type="GO" id="GO:0031992">
    <property type="term" value="F:energy transducer activity"/>
    <property type="evidence" value="ECO:0007669"/>
    <property type="project" value="TreeGrafter"/>
</dbReference>
<keyword evidence="7" id="KW-0653">Protein transport</keyword>
<dbReference type="InterPro" id="IPR006260">
    <property type="entry name" value="TonB/TolA_C"/>
</dbReference>
<comment type="similarity">
    <text evidence="2">Belongs to the TonB family.</text>
</comment>
<keyword evidence="6" id="KW-0812">Transmembrane</keyword>
<evidence type="ECO:0000256" key="7">
    <source>
        <dbReference type="ARBA" id="ARBA00022927"/>
    </source>
</evidence>
<evidence type="ECO:0000256" key="2">
    <source>
        <dbReference type="ARBA" id="ARBA00006555"/>
    </source>
</evidence>
<evidence type="ECO:0000256" key="5">
    <source>
        <dbReference type="ARBA" id="ARBA00022519"/>
    </source>
</evidence>